<reference evidence="2 3" key="1">
    <citation type="submission" date="2008-07" db="EMBL/GenBank/DDBJ databases">
        <authorList>
            <person name="Tandeau de Marsac N."/>
            <person name="Ferriera S."/>
            <person name="Johnson J."/>
            <person name="Kravitz S."/>
            <person name="Beeson K."/>
            <person name="Sutton G."/>
            <person name="Rogers Y.-H."/>
            <person name="Friedman R."/>
            <person name="Frazier M."/>
            <person name="Venter J.C."/>
        </authorList>
    </citation>
    <scope>NUCLEOTIDE SEQUENCE [LARGE SCALE GENOMIC DNA]</scope>
    <source>
        <strain evidence="2 3">PCC 7420</strain>
    </source>
</reference>
<dbReference type="CDD" id="cd18682">
    <property type="entry name" value="PIN_VapC-like"/>
    <property type="match status" value="1"/>
</dbReference>
<evidence type="ECO:0000259" key="1">
    <source>
        <dbReference type="Pfam" id="PF01850"/>
    </source>
</evidence>
<dbReference type="SUPFAM" id="SSF88723">
    <property type="entry name" value="PIN domain-like"/>
    <property type="match status" value="1"/>
</dbReference>
<sequence length="126" mass="13458">MTVVLDASALLAYLKGEPGEEVVDSVLTESVISSVNWAEVVQKAIAAGVEVDGMVDDLQALGLTVEPFTLEDGEMAGRLWESTRQAGLSLGDRACLSLGWRLGVRVLTCDRAWAALNLSVDVQVIR</sequence>
<organism evidence="2 3">
    <name type="scientific">Coleofasciculus chthonoplastes PCC 7420</name>
    <dbReference type="NCBI Taxonomy" id="118168"/>
    <lineage>
        <taxon>Bacteria</taxon>
        <taxon>Bacillati</taxon>
        <taxon>Cyanobacteriota</taxon>
        <taxon>Cyanophyceae</taxon>
        <taxon>Coleofasciculales</taxon>
        <taxon>Coleofasciculaceae</taxon>
        <taxon>Coleofasciculus</taxon>
    </lineage>
</organism>
<dbReference type="eggNOG" id="COG4374">
    <property type="taxonomic scope" value="Bacteria"/>
</dbReference>
<dbReference type="Gene3D" id="3.40.50.1010">
    <property type="entry name" value="5'-nuclease"/>
    <property type="match status" value="1"/>
</dbReference>
<feature type="domain" description="PIN" evidence="1">
    <location>
        <begin position="3"/>
        <end position="115"/>
    </location>
</feature>
<dbReference type="STRING" id="118168.MC7420_3767"/>
<dbReference type="OrthoDB" id="286092at2"/>
<dbReference type="EMBL" id="DS989857">
    <property type="protein sequence ID" value="EDX73593.1"/>
    <property type="molecule type" value="Genomic_DNA"/>
</dbReference>
<dbReference type="Proteomes" id="UP000003835">
    <property type="component" value="Unassembled WGS sequence"/>
</dbReference>
<evidence type="ECO:0000313" key="3">
    <source>
        <dbReference type="Proteomes" id="UP000003835"/>
    </source>
</evidence>
<proteinExistence type="predicted"/>
<keyword evidence="3" id="KW-1185">Reference proteome</keyword>
<dbReference type="InterPro" id="IPR002716">
    <property type="entry name" value="PIN_dom"/>
</dbReference>
<dbReference type="RefSeq" id="WP_006103294.1">
    <property type="nucleotide sequence ID" value="NZ_DS989857.1"/>
</dbReference>
<protein>
    <recommendedName>
        <fullName evidence="1">PIN domain-containing protein</fullName>
    </recommendedName>
</protein>
<gene>
    <name evidence="2" type="ORF">MC7420_3767</name>
</gene>
<dbReference type="HOGENOM" id="CLU_135601_0_0_3"/>
<name>B4VX00_9CYAN</name>
<evidence type="ECO:0000313" key="2">
    <source>
        <dbReference type="EMBL" id="EDX73593.1"/>
    </source>
</evidence>
<accession>B4VX00</accession>
<dbReference type="AlphaFoldDB" id="B4VX00"/>
<dbReference type="Pfam" id="PF01850">
    <property type="entry name" value="PIN"/>
    <property type="match status" value="1"/>
</dbReference>
<dbReference type="InterPro" id="IPR029060">
    <property type="entry name" value="PIN-like_dom_sf"/>
</dbReference>